<dbReference type="Gene3D" id="2.60.200.40">
    <property type="match status" value="1"/>
</dbReference>
<dbReference type="SMART" id="SM00046">
    <property type="entry name" value="DAGKc"/>
    <property type="match status" value="1"/>
</dbReference>
<dbReference type="PROSITE" id="PS50146">
    <property type="entry name" value="DAGK"/>
    <property type="match status" value="1"/>
</dbReference>
<dbReference type="Proteomes" id="UP000661507">
    <property type="component" value="Unassembled WGS sequence"/>
</dbReference>
<reference evidence="2" key="1">
    <citation type="journal article" date="2014" name="Int. J. Syst. Evol. Microbiol.">
        <title>Complete genome sequence of Corynebacterium casei LMG S-19264T (=DSM 44701T), isolated from a smear-ripened cheese.</title>
        <authorList>
            <consortium name="US DOE Joint Genome Institute (JGI-PGF)"/>
            <person name="Walter F."/>
            <person name="Albersmeier A."/>
            <person name="Kalinowski J."/>
            <person name="Ruckert C."/>
        </authorList>
    </citation>
    <scope>NUCLEOTIDE SEQUENCE</scope>
    <source>
        <strain evidence="2">CGMCC 1.3617</strain>
    </source>
</reference>
<reference evidence="2" key="2">
    <citation type="submission" date="2020-09" db="EMBL/GenBank/DDBJ databases">
        <authorList>
            <person name="Sun Q."/>
            <person name="Zhou Y."/>
        </authorList>
    </citation>
    <scope>NUCLEOTIDE SEQUENCE</scope>
    <source>
        <strain evidence="2">CGMCC 1.3617</strain>
    </source>
</reference>
<keyword evidence="3" id="KW-1185">Reference proteome</keyword>
<dbReference type="InterPro" id="IPR016064">
    <property type="entry name" value="NAD/diacylglycerol_kinase_sf"/>
</dbReference>
<dbReference type="InterPro" id="IPR017438">
    <property type="entry name" value="ATP-NAD_kinase_N"/>
</dbReference>
<dbReference type="AlphaFoldDB" id="A0A917KLX0"/>
<dbReference type="RefSeq" id="WP_188967494.1">
    <property type="nucleotide sequence ID" value="NZ_BMKW01000006.1"/>
</dbReference>
<organism evidence="2 3">
    <name type="scientific">Neoroseomonas lacus</name>
    <dbReference type="NCBI Taxonomy" id="287609"/>
    <lineage>
        <taxon>Bacteria</taxon>
        <taxon>Pseudomonadati</taxon>
        <taxon>Pseudomonadota</taxon>
        <taxon>Alphaproteobacteria</taxon>
        <taxon>Acetobacterales</taxon>
        <taxon>Acetobacteraceae</taxon>
        <taxon>Neoroseomonas</taxon>
    </lineage>
</organism>
<evidence type="ECO:0000259" key="1">
    <source>
        <dbReference type="PROSITE" id="PS50146"/>
    </source>
</evidence>
<keyword evidence="2" id="KW-0808">Transferase</keyword>
<dbReference type="Gene3D" id="3.40.50.10330">
    <property type="entry name" value="Probable inorganic polyphosphate/atp-NAD kinase, domain 1"/>
    <property type="match status" value="1"/>
</dbReference>
<protein>
    <submittedName>
        <fullName evidence="2">Diacylglycerol kinase</fullName>
    </submittedName>
</protein>
<evidence type="ECO:0000313" key="2">
    <source>
        <dbReference type="EMBL" id="GGJ17558.1"/>
    </source>
</evidence>
<name>A0A917KLX0_9PROT</name>
<dbReference type="GO" id="GO:0016301">
    <property type="term" value="F:kinase activity"/>
    <property type="evidence" value="ECO:0007669"/>
    <property type="project" value="UniProtKB-KW"/>
</dbReference>
<evidence type="ECO:0000313" key="3">
    <source>
        <dbReference type="Proteomes" id="UP000661507"/>
    </source>
</evidence>
<dbReference type="InterPro" id="IPR001206">
    <property type="entry name" value="Diacylglycerol_kinase_cat_dom"/>
</dbReference>
<accession>A0A917KLX0</accession>
<proteinExistence type="predicted"/>
<gene>
    <name evidence="2" type="ORF">GCM10011320_26130</name>
</gene>
<comment type="caution">
    <text evidence="2">The sequence shown here is derived from an EMBL/GenBank/DDBJ whole genome shotgun (WGS) entry which is preliminary data.</text>
</comment>
<dbReference type="Pfam" id="PF00781">
    <property type="entry name" value="DAGK_cat"/>
    <property type="match status" value="1"/>
</dbReference>
<sequence>MPEHPTVHSPADAVMARPIPAALLVNPAAGSARLDGDGIDRLVAALGGAGYDVAMPARPDLPLDAQLAAALAARPAVVFTLGGDGTIRAVAEGIVGLDVMLGVLPGGTMNRLAARLGIPSDPLAAARSLAGATVETLALGTLNGRVFLYQSIVGRPSRLVRFREMQRGVGLAGWLPLIRATLRSMARAPRRSLRLRAEGRRIRADAVVVTLPPPGALPCFEVHAVRRGGLLAGLRQGWRWIRGRLATDQGVTAFDRPHLAVQGIDGRLRVTLDGEQHLLEAPLRFRLRPDALRVLRPPRG</sequence>
<feature type="domain" description="DAGKc" evidence="1">
    <location>
        <begin position="16"/>
        <end position="146"/>
    </location>
</feature>
<dbReference type="EMBL" id="BMKW01000006">
    <property type="protein sequence ID" value="GGJ17558.1"/>
    <property type="molecule type" value="Genomic_DNA"/>
</dbReference>
<keyword evidence="2" id="KW-0418">Kinase</keyword>
<dbReference type="SUPFAM" id="SSF111331">
    <property type="entry name" value="NAD kinase/diacylglycerol kinase-like"/>
    <property type="match status" value="1"/>
</dbReference>